<evidence type="ECO:0000256" key="1">
    <source>
        <dbReference type="ARBA" id="ARBA00004651"/>
    </source>
</evidence>
<protein>
    <submittedName>
        <fullName evidence="7">Membrane protein</fullName>
    </submittedName>
</protein>
<dbReference type="PIRSF" id="PIRSF035875">
    <property type="entry name" value="RNase_BN"/>
    <property type="match status" value="1"/>
</dbReference>
<evidence type="ECO:0000256" key="2">
    <source>
        <dbReference type="ARBA" id="ARBA00022475"/>
    </source>
</evidence>
<dbReference type="NCBIfam" id="TIGR00765">
    <property type="entry name" value="yihY_not_rbn"/>
    <property type="match status" value="1"/>
</dbReference>
<dbReference type="GO" id="GO:0005886">
    <property type="term" value="C:plasma membrane"/>
    <property type="evidence" value="ECO:0007669"/>
    <property type="project" value="UniProtKB-SubCell"/>
</dbReference>
<feature type="transmembrane region" description="Helical" evidence="6">
    <location>
        <begin position="31"/>
        <end position="54"/>
    </location>
</feature>
<keyword evidence="8" id="KW-1185">Reference proteome</keyword>
<evidence type="ECO:0000256" key="5">
    <source>
        <dbReference type="ARBA" id="ARBA00023136"/>
    </source>
</evidence>
<name>A0A1H6QF91_9FLAO</name>
<accession>A0A1H6QF91</accession>
<dbReference type="STRING" id="402734.SAMN05660918_0486"/>
<organism evidence="7 8">
    <name type="scientific">Flavobacterium terrigena</name>
    <dbReference type="NCBI Taxonomy" id="402734"/>
    <lineage>
        <taxon>Bacteria</taxon>
        <taxon>Pseudomonadati</taxon>
        <taxon>Bacteroidota</taxon>
        <taxon>Flavobacteriia</taxon>
        <taxon>Flavobacteriales</taxon>
        <taxon>Flavobacteriaceae</taxon>
        <taxon>Flavobacterium</taxon>
    </lineage>
</organism>
<dbReference type="AlphaFoldDB" id="A0A1H6QF91"/>
<feature type="transmembrane region" description="Helical" evidence="6">
    <location>
        <begin position="179"/>
        <end position="203"/>
    </location>
</feature>
<evidence type="ECO:0000313" key="8">
    <source>
        <dbReference type="Proteomes" id="UP000199702"/>
    </source>
</evidence>
<evidence type="ECO:0000256" key="3">
    <source>
        <dbReference type="ARBA" id="ARBA00022692"/>
    </source>
</evidence>
<sequence length="295" mass="32683">MDSQFKDFLKVIKTAFHSWWLKDPFKESAVIAYYAIFSLPGLLAVIISFAGYFFGHEAVSGQITNQITGVMGANTAQQIQDIIIKAMMSRNSVLATIIGIITILVGATGVFVQFQKSLNAIWKVKADASKSGIISYLKARLFSFGFIIAIAFILIASLVVSTVLTALGDWLINYFSESLLVVLLVLNFIISFGILTLLFAFMFKYFPDAQIKWRDVWLGAFVTALLFELGKSAIGLYFGTAQPDSGYGAAGSIILIMLWVSYSSMLVFFGAEFTHCYTELKHRSIKPNEFAKKIN</sequence>
<feature type="transmembrane region" description="Helical" evidence="6">
    <location>
        <begin position="250"/>
        <end position="271"/>
    </location>
</feature>
<feature type="transmembrane region" description="Helical" evidence="6">
    <location>
        <begin position="93"/>
        <end position="114"/>
    </location>
</feature>
<proteinExistence type="predicted"/>
<dbReference type="RefSeq" id="WP_091307289.1">
    <property type="nucleotide sequence ID" value="NZ_CBCSJU010000001.1"/>
</dbReference>
<keyword evidence="4 6" id="KW-1133">Transmembrane helix</keyword>
<reference evidence="8" key="1">
    <citation type="submission" date="2016-10" db="EMBL/GenBank/DDBJ databases">
        <authorList>
            <person name="Varghese N."/>
            <person name="Submissions S."/>
        </authorList>
    </citation>
    <scope>NUCLEOTIDE SEQUENCE [LARGE SCALE GENOMIC DNA]</scope>
    <source>
        <strain evidence="8">DSM 17934</strain>
    </source>
</reference>
<dbReference type="PANTHER" id="PTHR30213:SF1">
    <property type="entry name" value="INNER MEMBRANE PROTEIN YHJD"/>
    <property type="match status" value="1"/>
</dbReference>
<dbReference type="PANTHER" id="PTHR30213">
    <property type="entry name" value="INNER MEMBRANE PROTEIN YHJD"/>
    <property type="match status" value="1"/>
</dbReference>
<keyword evidence="2" id="KW-1003">Cell membrane</keyword>
<dbReference type="InterPro" id="IPR017039">
    <property type="entry name" value="Virul_fac_BrkB"/>
</dbReference>
<keyword evidence="5 6" id="KW-0472">Membrane</keyword>
<comment type="subcellular location">
    <subcellularLocation>
        <location evidence="1">Cell membrane</location>
        <topology evidence="1">Multi-pass membrane protein</topology>
    </subcellularLocation>
</comment>
<dbReference type="EMBL" id="FNYA01000001">
    <property type="protein sequence ID" value="SEI42379.1"/>
    <property type="molecule type" value="Genomic_DNA"/>
</dbReference>
<feature type="transmembrane region" description="Helical" evidence="6">
    <location>
        <begin position="215"/>
        <end position="238"/>
    </location>
</feature>
<dbReference type="Pfam" id="PF03631">
    <property type="entry name" value="Virul_fac_BrkB"/>
    <property type="match status" value="1"/>
</dbReference>
<dbReference type="Proteomes" id="UP000199702">
    <property type="component" value="Unassembled WGS sequence"/>
</dbReference>
<evidence type="ECO:0000256" key="6">
    <source>
        <dbReference type="SAM" id="Phobius"/>
    </source>
</evidence>
<dbReference type="OrthoDB" id="9797028at2"/>
<keyword evidence="3 6" id="KW-0812">Transmembrane</keyword>
<feature type="transmembrane region" description="Helical" evidence="6">
    <location>
        <begin position="141"/>
        <end position="167"/>
    </location>
</feature>
<evidence type="ECO:0000256" key="4">
    <source>
        <dbReference type="ARBA" id="ARBA00022989"/>
    </source>
</evidence>
<evidence type="ECO:0000313" key="7">
    <source>
        <dbReference type="EMBL" id="SEI42379.1"/>
    </source>
</evidence>
<gene>
    <name evidence="7" type="ORF">SAMN05660918_0486</name>
</gene>